<dbReference type="EMBL" id="CP073754">
    <property type="protein sequence ID" value="QWF71043.1"/>
    <property type="molecule type" value="Genomic_DNA"/>
</dbReference>
<sequence length="154" mass="17466">MGNFKKYVFKSILDFEIRPLLVTQETIKIQKQLVSAVKEVLPDELAKHVQHCVHSGQRLLIYTEAACWAAQIRFFNEAILNKMIGAAQQNITSLQVRIIPPIAGQPRTQQTSLPSAANIAMLHQHLQNQTEPDELGQAMSRLADTLEKRLKTRR</sequence>
<reference evidence="1" key="1">
    <citation type="submission" date="2021-04" db="EMBL/GenBank/DDBJ databases">
        <title>Draft genome sequence data of methanotrophic Methylovulum sp. strain S1L and Methylomonas sp. strain S2AM isolated from boreal lake water columns.</title>
        <authorList>
            <person name="Rissanen A.J."/>
            <person name="Mangayil R."/>
            <person name="Svenning M.M."/>
            <person name="Khanongnuch R."/>
        </authorList>
    </citation>
    <scope>NUCLEOTIDE SEQUENCE</scope>
    <source>
        <strain evidence="1">S2AM</strain>
    </source>
</reference>
<protein>
    <submittedName>
        <fullName evidence="1">DUF721 domain-containing protein</fullName>
    </submittedName>
</protein>
<keyword evidence="2" id="KW-1185">Reference proteome</keyword>
<accession>A0A975RA80</accession>
<dbReference type="InterPro" id="IPR007922">
    <property type="entry name" value="DciA-like"/>
</dbReference>
<dbReference type="RefSeq" id="WP_215582598.1">
    <property type="nucleotide sequence ID" value="NZ_CP073754.1"/>
</dbReference>
<dbReference type="Proteomes" id="UP000676649">
    <property type="component" value="Chromosome"/>
</dbReference>
<dbReference type="Pfam" id="PF05258">
    <property type="entry name" value="DciA"/>
    <property type="match status" value="1"/>
</dbReference>
<evidence type="ECO:0000313" key="2">
    <source>
        <dbReference type="Proteomes" id="UP000676649"/>
    </source>
</evidence>
<evidence type="ECO:0000313" key="1">
    <source>
        <dbReference type="EMBL" id="QWF71043.1"/>
    </source>
</evidence>
<dbReference type="AlphaFoldDB" id="A0A975RA80"/>
<organism evidence="1 2">
    <name type="scientific">Methylomonas paludis</name>
    <dbReference type="NCBI Taxonomy" id="1173101"/>
    <lineage>
        <taxon>Bacteria</taxon>
        <taxon>Pseudomonadati</taxon>
        <taxon>Pseudomonadota</taxon>
        <taxon>Gammaproteobacteria</taxon>
        <taxon>Methylococcales</taxon>
        <taxon>Methylococcaceae</taxon>
        <taxon>Methylomonas</taxon>
    </lineage>
</organism>
<gene>
    <name evidence="1" type="ORF">KEF85_00645</name>
</gene>
<dbReference type="KEGG" id="mpad:KEF85_00645"/>
<proteinExistence type="predicted"/>
<name>A0A975RA80_9GAMM</name>